<evidence type="ECO:0000256" key="1">
    <source>
        <dbReference type="SAM" id="MobiDB-lite"/>
    </source>
</evidence>
<keyword evidence="3" id="KW-1185">Reference proteome</keyword>
<feature type="compositionally biased region" description="Basic and acidic residues" evidence="1">
    <location>
        <begin position="163"/>
        <end position="178"/>
    </location>
</feature>
<proteinExistence type="predicted"/>
<dbReference type="AlphaFoldDB" id="A0AAD7E6V9"/>
<name>A0AAD7E6V9_9AGAR</name>
<evidence type="ECO:0000313" key="3">
    <source>
        <dbReference type="Proteomes" id="UP001218218"/>
    </source>
</evidence>
<dbReference type="EMBL" id="JARIHO010000170">
    <property type="protein sequence ID" value="KAJ7300413.1"/>
    <property type="molecule type" value="Genomic_DNA"/>
</dbReference>
<feature type="compositionally biased region" description="Gly residues" evidence="1">
    <location>
        <begin position="151"/>
        <end position="162"/>
    </location>
</feature>
<comment type="caution">
    <text evidence="2">The sequence shown here is derived from an EMBL/GenBank/DDBJ whole genome shotgun (WGS) entry which is preliminary data.</text>
</comment>
<gene>
    <name evidence="2" type="ORF">DFH08DRAFT_946419</name>
</gene>
<sequence length="383" mass="41436">MSRDASIGVPARENAKRKSAVWNLAHDGSVLENLECRRSSQPAVDRIYDRDGFSELGQKQGLPIDTEEYPLRRYLRCQGEDWNLPKTALNWPGFARLKQQGGGKKKLDSEAARKLARHRQRLGQTDLTRTGVSGRHIGGARGGERRDGKGGKAGMRGAGNGGDGKKAVKEGQRDRGTEGVRPSLSRSEQVGVKRRGSVYSESAERKARLGASRKGEEGEGSREKEQGIRDECGSALHERVSSYAEAKEWQAQRAAPGVCREAVPYPELERAAAFRGGGASVHMKPIRKTGGCEHGHEAGGGCVRRTRGVDVGWKGSEAAADVLDAHKFSRGERIASGVGRVTAFKPPVDTSPSTSVYLCLPSVYLGRHTCQSTSVYPRLPPAT</sequence>
<evidence type="ECO:0000313" key="2">
    <source>
        <dbReference type="EMBL" id="KAJ7300413.1"/>
    </source>
</evidence>
<accession>A0AAD7E6V9</accession>
<reference evidence="2" key="1">
    <citation type="submission" date="2023-03" db="EMBL/GenBank/DDBJ databases">
        <title>Massive genome expansion in bonnet fungi (Mycena s.s.) driven by repeated elements and novel gene families across ecological guilds.</title>
        <authorList>
            <consortium name="Lawrence Berkeley National Laboratory"/>
            <person name="Harder C.B."/>
            <person name="Miyauchi S."/>
            <person name="Viragh M."/>
            <person name="Kuo A."/>
            <person name="Thoen E."/>
            <person name="Andreopoulos B."/>
            <person name="Lu D."/>
            <person name="Skrede I."/>
            <person name="Drula E."/>
            <person name="Henrissat B."/>
            <person name="Morin E."/>
            <person name="Kohler A."/>
            <person name="Barry K."/>
            <person name="LaButti K."/>
            <person name="Morin E."/>
            <person name="Salamov A."/>
            <person name="Lipzen A."/>
            <person name="Mereny Z."/>
            <person name="Hegedus B."/>
            <person name="Baldrian P."/>
            <person name="Stursova M."/>
            <person name="Weitz H."/>
            <person name="Taylor A."/>
            <person name="Grigoriev I.V."/>
            <person name="Nagy L.G."/>
            <person name="Martin F."/>
            <person name="Kauserud H."/>
        </authorList>
    </citation>
    <scope>NUCLEOTIDE SEQUENCE</scope>
    <source>
        <strain evidence="2">CBHHK002</strain>
    </source>
</reference>
<feature type="compositionally biased region" description="Basic and acidic residues" evidence="1">
    <location>
        <begin position="202"/>
        <end position="228"/>
    </location>
</feature>
<feature type="compositionally biased region" description="Polar residues" evidence="1">
    <location>
        <begin position="122"/>
        <end position="131"/>
    </location>
</feature>
<feature type="region of interest" description="Disordered" evidence="1">
    <location>
        <begin position="118"/>
        <end position="228"/>
    </location>
</feature>
<organism evidence="2 3">
    <name type="scientific">Mycena albidolilacea</name>
    <dbReference type="NCBI Taxonomy" id="1033008"/>
    <lineage>
        <taxon>Eukaryota</taxon>
        <taxon>Fungi</taxon>
        <taxon>Dikarya</taxon>
        <taxon>Basidiomycota</taxon>
        <taxon>Agaricomycotina</taxon>
        <taxon>Agaricomycetes</taxon>
        <taxon>Agaricomycetidae</taxon>
        <taxon>Agaricales</taxon>
        <taxon>Marasmiineae</taxon>
        <taxon>Mycenaceae</taxon>
        <taxon>Mycena</taxon>
    </lineage>
</organism>
<dbReference type="Proteomes" id="UP001218218">
    <property type="component" value="Unassembled WGS sequence"/>
</dbReference>
<protein>
    <submittedName>
        <fullName evidence="2">Uncharacterized protein</fullName>
    </submittedName>
</protein>